<reference evidence="1" key="1">
    <citation type="submission" date="2022-11" db="EMBL/GenBank/DDBJ databases">
        <title>High-quality draft genome sequence of Galbibacter sp. strain CMA-7.</title>
        <authorList>
            <person name="Wei L."/>
            <person name="Dong C."/>
            <person name="Shao Z."/>
        </authorList>
    </citation>
    <scope>NUCLEOTIDE SEQUENCE</scope>
    <source>
        <strain evidence="1">CMA-7</strain>
    </source>
</reference>
<name>A0ABT6FTC8_9FLAO</name>
<dbReference type="InterPro" id="IPR036291">
    <property type="entry name" value="NAD(P)-bd_dom_sf"/>
</dbReference>
<keyword evidence="2" id="KW-1185">Reference proteome</keyword>
<proteinExistence type="predicted"/>
<sequence>MEEGKTAIILGATGLTGSILLTKLLKDKRYNKIKLFSRNHTNIEHPKIEEHLVDLFNLKLHENDFTANEVYCCIGTTRAKTPKKSTYKAIDYGIPVSAAMLCEKNNIHTFAVISALGAKTKSKFFYNRVKGLMEREVLLKNIEKIIILQPSLISGKREEKRTGEWLFKQLMKGLNYLMTGPLKKYQPVSPEKIAETMIFLANTDGKTRRIPNEQIHEIANNL</sequence>
<dbReference type="SUPFAM" id="SSF51735">
    <property type="entry name" value="NAD(P)-binding Rossmann-fold domains"/>
    <property type="match status" value="1"/>
</dbReference>
<evidence type="ECO:0000313" key="1">
    <source>
        <dbReference type="EMBL" id="MDG3586523.1"/>
    </source>
</evidence>
<accession>A0ABT6FTC8</accession>
<dbReference type="PANTHER" id="PTHR14097:SF7">
    <property type="entry name" value="OXIDOREDUCTASE HTATIP2"/>
    <property type="match status" value="1"/>
</dbReference>
<dbReference type="Gene3D" id="3.40.50.720">
    <property type="entry name" value="NAD(P)-binding Rossmann-like Domain"/>
    <property type="match status" value="1"/>
</dbReference>
<dbReference type="RefSeq" id="WP_277900256.1">
    <property type="nucleotide sequence ID" value="NZ_JAPMUA010000004.1"/>
</dbReference>
<evidence type="ECO:0000313" key="2">
    <source>
        <dbReference type="Proteomes" id="UP001153642"/>
    </source>
</evidence>
<protein>
    <submittedName>
        <fullName evidence="1">Nucleoside-diphosphate sugar epimerase</fullName>
    </submittedName>
</protein>
<dbReference type="Proteomes" id="UP001153642">
    <property type="component" value="Unassembled WGS sequence"/>
</dbReference>
<organism evidence="1 2">
    <name type="scientific">Galbibacter pacificus</name>
    <dbReference type="NCBI Taxonomy" id="2996052"/>
    <lineage>
        <taxon>Bacteria</taxon>
        <taxon>Pseudomonadati</taxon>
        <taxon>Bacteroidota</taxon>
        <taxon>Flavobacteriia</taxon>
        <taxon>Flavobacteriales</taxon>
        <taxon>Flavobacteriaceae</taxon>
        <taxon>Galbibacter</taxon>
    </lineage>
</organism>
<dbReference type="PANTHER" id="PTHR14097">
    <property type="entry name" value="OXIDOREDUCTASE HTATIP2"/>
    <property type="match status" value="1"/>
</dbReference>
<comment type="caution">
    <text evidence="1">The sequence shown here is derived from an EMBL/GenBank/DDBJ whole genome shotgun (WGS) entry which is preliminary data.</text>
</comment>
<gene>
    <name evidence="1" type="ORF">OSR52_11660</name>
</gene>
<dbReference type="EMBL" id="JAPMUA010000004">
    <property type="protein sequence ID" value="MDG3586523.1"/>
    <property type="molecule type" value="Genomic_DNA"/>
</dbReference>